<dbReference type="Proteomes" id="UP000632273">
    <property type="component" value="Unassembled WGS sequence"/>
</dbReference>
<name>A0ABQ1UI56_9BACT</name>
<proteinExistence type="predicted"/>
<dbReference type="RefSeq" id="WP_188814920.1">
    <property type="nucleotide sequence ID" value="NZ_BMHT01000005.1"/>
</dbReference>
<comment type="caution">
    <text evidence="1">The sequence shown here is derived from an EMBL/GenBank/DDBJ whole genome shotgun (WGS) entry which is preliminary data.</text>
</comment>
<gene>
    <name evidence="1" type="ORF">GCM10011383_30860</name>
</gene>
<evidence type="ECO:0000313" key="2">
    <source>
        <dbReference type="Proteomes" id="UP000632273"/>
    </source>
</evidence>
<organism evidence="1 2">
    <name type="scientific">Hymenobacter cavernae</name>
    <dbReference type="NCBI Taxonomy" id="2044852"/>
    <lineage>
        <taxon>Bacteria</taxon>
        <taxon>Pseudomonadati</taxon>
        <taxon>Bacteroidota</taxon>
        <taxon>Cytophagia</taxon>
        <taxon>Cytophagales</taxon>
        <taxon>Hymenobacteraceae</taxon>
        <taxon>Hymenobacter</taxon>
    </lineage>
</organism>
<dbReference type="EMBL" id="BMHT01000005">
    <property type="protein sequence ID" value="GGF17247.1"/>
    <property type="molecule type" value="Genomic_DNA"/>
</dbReference>
<evidence type="ECO:0000313" key="1">
    <source>
        <dbReference type="EMBL" id="GGF17247.1"/>
    </source>
</evidence>
<sequence>MKKLALYCLSALFLTNLTSCEEEVIAPQCVNGIVLGTTCDGAYLIQLDTNVPLGTSVVFRGDGGAVLAGAGDTTGTAYANVVETFVALPSGITRGQQLFFDVRKAKDKELVHNYCMANVHWYDAPQVILTNISETACATTRTED</sequence>
<accession>A0ABQ1UI56</accession>
<keyword evidence="2" id="KW-1185">Reference proteome</keyword>
<protein>
    <recommendedName>
        <fullName evidence="3">Reelin domain-containing protein</fullName>
    </recommendedName>
</protein>
<evidence type="ECO:0008006" key="3">
    <source>
        <dbReference type="Google" id="ProtNLM"/>
    </source>
</evidence>
<reference evidence="2" key="1">
    <citation type="journal article" date="2019" name="Int. J. Syst. Evol. Microbiol.">
        <title>The Global Catalogue of Microorganisms (GCM) 10K type strain sequencing project: providing services to taxonomists for standard genome sequencing and annotation.</title>
        <authorList>
            <consortium name="The Broad Institute Genomics Platform"/>
            <consortium name="The Broad Institute Genome Sequencing Center for Infectious Disease"/>
            <person name="Wu L."/>
            <person name="Ma J."/>
        </authorList>
    </citation>
    <scope>NUCLEOTIDE SEQUENCE [LARGE SCALE GENOMIC DNA]</scope>
    <source>
        <strain evidence="2">CGMCC 1.15197</strain>
    </source>
</reference>